<keyword evidence="10" id="KW-1185">Reference proteome</keyword>
<keyword evidence="6 7" id="KW-0413">Isomerase</keyword>
<dbReference type="InterPro" id="IPR027304">
    <property type="entry name" value="Trigger_fact/SurA_dom_sf"/>
</dbReference>
<dbReference type="InterPro" id="IPR000297">
    <property type="entry name" value="PPIase_PpiC"/>
</dbReference>
<gene>
    <name evidence="7" type="primary">surA</name>
    <name evidence="9" type="ORF">ES754_04730</name>
</gene>
<feature type="domain" description="PpiC" evidence="8">
    <location>
        <begin position="326"/>
        <end position="425"/>
    </location>
</feature>
<dbReference type="GO" id="GO:0043165">
    <property type="term" value="P:Gram-negative-bacterium-type cell outer membrane assembly"/>
    <property type="evidence" value="ECO:0007669"/>
    <property type="project" value="InterPro"/>
</dbReference>
<dbReference type="OrthoDB" id="14196at2"/>
<organism evidence="9 10">
    <name type="scientific">Psychrobacter frigidicola</name>
    <dbReference type="NCBI Taxonomy" id="45611"/>
    <lineage>
        <taxon>Bacteria</taxon>
        <taxon>Pseudomonadati</taxon>
        <taxon>Pseudomonadota</taxon>
        <taxon>Gammaproteobacteria</taxon>
        <taxon>Moraxellales</taxon>
        <taxon>Moraxellaceae</taxon>
        <taxon>Psychrobacter</taxon>
    </lineage>
</organism>
<evidence type="ECO:0000256" key="3">
    <source>
        <dbReference type="ARBA" id="ARBA00022764"/>
    </source>
</evidence>
<dbReference type="GO" id="GO:0030288">
    <property type="term" value="C:outer membrane-bounded periplasmic space"/>
    <property type="evidence" value="ECO:0007669"/>
    <property type="project" value="InterPro"/>
</dbReference>
<comment type="domain">
    <text evidence="7">The PPIase activity resides only in the second parvulin domain. The N-terminal region and the C-terminal tail are necessary and sufficient for the chaperone activity of SurA. The PPIase activity is dispensable for SurA to function as a chaperone. The N-terminal region and the C-terminal tail are also required for porin recognition.</text>
</comment>
<dbReference type="AlphaFoldDB" id="A0A5C7ABL5"/>
<feature type="chain" id="PRO_5023248833" description="Chaperone SurA" evidence="7">
    <location>
        <begin position="32"/>
        <end position="470"/>
    </location>
</feature>
<dbReference type="PROSITE" id="PS50198">
    <property type="entry name" value="PPIC_PPIASE_2"/>
    <property type="match status" value="2"/>
</dbReference>
<comment type="catalytic activity">
    <reaction evidence="7">
        <text>[protein]-peptidylproline (omega=180) = [protein]-peptidylproline (omega=0)</text>
        <dbReference type="Rhea" id="RHEA:16237"/>
        <dbReference type="Rhea" id="RHEA-COMP:10747"/>
        <dbReference type="Rhea" id="RHEA-COMP:10748"/>
        <dbReference type="ChEBI" id="CHEBI:83833"/>
        <dbReference type="ChEBI" id="CHEBI:83834"/>
        <dbReference type="EC" id="5.2.1.8"/>
    </reaction>
</comment>
<dbReference type="GO" id="GO:0050821">
    <property type="term" value="P:protein stabilization"/>
    <property type="evidence" value="ECO:0007669"/>
    <property type="project" value="InterPro"/>
</dbReference>
<evidence type="ECO:0000256" key="4">
    <source>
        <dbReference type="ARBA" id="ARBA00023110"/>
    </source>
</evidence>
<feature type="domain" description="PpiC" evidence="8">
    <location>
        <begin position="211"/>
        <end position="317"/>
    </location>
</feature>
<comment type="subcellular location">
    <subcellularLocation>
        <location evidence="7">Periplasm</location>
    </subcellularLocation>
    <text evidence="7">Is capable of associating with the outer membrane.</text>
</comment>
<dbReference type="Pfam" id="PF13616">
    <property type="entry name" value="Rotamase_3"/>
    <property type="match status" value="1"/>
</dbReference>
<dbReference type="GO" id="GO:0051082">
    <property type="term" value="F:unfolded protein binding"/>
    <property type="evidence" value="ECO:0007669"/>
    <property type="project" value="UniProtKB-UniRule"/>
</dbReference>
<sequence length="470" mass="50948" precursor="true">MRFFTLRQTSRAVLFSIGMSTGIALSLSAQAATVKPTSIGVGQTGASKTAQNSNNRLTPVNSTDGIIALVNDNAILKSDLIAAISQTQARAQAAGQPLANSPQLQSEVLNALILRELQLSLVNRVGLKPDDAAINQRLAQIAQAEGLTSLAALQQRLDGTQAGSYATLRAQLIEDAAIQSLQQRQISSRVRISEQDIDSFLASPEAKRLSQSEYQTIHVRVPYIDDYNRLSQAQRDSALKVAQALRTRLQAPNVDVAAAIAAVQGSYPIEIQGGDMGFHKAAALPTELSSEITKLAVGAVSAPLVTPEGINIIKLANKKSGDSMIIPQWHTRHILIKVDELQTDALAEQKINDLYSQLRQGADFAGLAATYSDDPGSAGRGGDLDWVSEEDMIGPFEAVMKNTAVGDYSAPFKTQFGWHILKVEGQRQHDVSDQYRRNMARQALYQRLAPQAQEDWLQELRSGAYIQVLE</sequence>
<evidence type="ECO:0000313" key="9">
    <source>
        <dbReference type="EMBL" id="TXD98243.1"/>
    </source>
</evidence>
<proteinExistence type="inferred from homology"/>
<dbReference type="InterPro" id="IPR050280">
    <property type="entry name" value="OMP_Chaperone_SurA"/>
</dbReference>
<dbReference type="HAMAP" id="MF_01183">
    <property type="entry name" value="Chaperone_SurA"/>
    <property type="match status" value="1"/>
</dbReference>
<dbReference type="Pfam" id="PF09312">
    <property type="entry name" value="SurA_N"/>
    <property type="match status" value="1"/>
</dbReference>
<evidence type="ECO:0000256" key="1">
    <source>
        <dbReference type="ARBA" id="ARBA00022729"/>
    </source>
</evidence>
<comment type="caution">
    <text evidence="9">The sequence shown here is derived from an EMBL/GenBank/DDBJ whole genome shotgun (WGS) entry which is preliminary data.</text>
</comment>
<keyword evidence="2 7" id="KW-0677">Repeat</keyword>
<feature type="signal peptide" evidence="7">
    <location>
        <begin position="1"/>
        <end position="31"/>
    </location>
</feature>
<dbReference type="EC" id="5.2.1.8" evidence="7"/>
<dbReference type="SUPFAM" id="SSF109998">
    <property type="entry name" value="Triger factor/SurA peptide-binding domain-like"/>
    <property type="match status" value="1"/>
</dbReference>
<dbReference type="Pfam" id="PF00639">
    <property type="entry name" value="Rotamase"/>
    <property type="match status" value="1"/>
</dbReference>
<dbReference type="Gene3D" id="3.10.50.40">
    <property type="match status" value="2"/>
</dbReference>
<dbReference type="GO" id="GO:0006457">
    <property type="term" value="P:protein folding"/>
    <property type="evidence" value="ECO:0007669"/>
    <property type="project" value="UniProtKB-UniRule"/>
</dbReference>
<evidence type="ECO:0000256" key="5">
    <source>
        <dbReference type="ARBA" id="ARBA00023186"/>
    </source>
</evidence>
<protein>
    <recommendedName>
        <fullName evidence="7">Chaperone SurA</fullName>
    </recommendedName>
    <alternativeName>
        <fullName evidence="7">Peptidyl-prolyl cis-trans isomerase SurA</fullName>
        <shortName evidence="7">PPIase SurA</shortName>
        <ecNumber evidence="7">5.2.1.8</ecNumber>
    </alternativeName>
    <alternativeName>
        <fullName evidence="7">Rotamase SurA</fullName>
    </alternativeName>
</protein>
<dbReference type="RefSeq" id="WP_147222513.1">
    <property type="nucleotide sequence ID" value="NZ_CAJGYY010000001.1"/>
</dbReference>
<dbReference type="InterPro" id="IPR046357">
    <property type="entry name" value="PPIase_dom_sf"/>
</dbReference>
<dbReference type="Gene3D" id="1.10.4030.10">
    <property type="entry name" value="Porin chaperone SurA, peptide-binding domain"/>
    <property type="match status" value="1"/>
</dbReference>
<dbReference type="GO" id="GO:0042277">
    <property type="term" value="F:peptide binding"/>
    <property type="evidence" value="ECO:0007669"/>
    <property type="project" value="InterPro"/>
</dbReference>
<dbReference type="PANTHER" id="PTHR47637:SF1">
    <property type="entry name" value="CHAPERONE SURA"/>
    <property type="match status" value="1"/>
</dbReference>
<evidence type="ECO:0000313" key="10">
    <source>
        <dbReference type="Proteomes" id="UP000321903"/>
    </source>
</evidence>
<evidence type="ECO:0000256" key="7">
    <source>
        <dbReference type="HAMAP-Rule" id="MF_01183"/>
    </source>
</evidence>
<keyword evidence="5 7" id="KW-0143">Chaperone</keyword>
<name>A0A5C7ABL5_9GAMM</name>
<evidence type="ECO:0000256" key="2">
    <source>
        <dbReference type="ARBA" id="ARBA00022737"/>
    </source>
</evidence>
<keyword evidence="1 7" id="KW-0732">Signal</keyword>
<keyword evidence="4 7" id="KW-0697">Rotamase</keyword>
<evidence type="ECO:0000256" key="6">
    <source>
        <dbReference type="ARBA" id="ARBA00023235"/>
    </source>
</evidence>
<dbReference type="EMBL" id="VORZ01000001">
    <property type="protein sequence ID" value="TXD98243.1"/>
    <property type="molecule type" value="Genomic_DNA"/>
</dbReference>
<keyword evidence="3 7" id="KW-0574">Periplasm</keyword>
<reference evidence="9 10" key="1">
    <citation type="submission" date="2019-08" db="EMBL/GenBank/DDBJ databases">
        <title>Genome sequence of Psychrobacter frigidicola ACAM304 (type strain).</title>
        <authorList>
            <person name="Bowman J.P."/>
        </authorList>
    </citation>
    <scope>NUCLEOTIDE SEQUENCE [LARGE SCALE GENOMIC DNA]</scope>
    <source>
        <strain evidence="9 10">ACAM 304</strain>
    </source>
</reference>
<accession>A0A5C7ABL5</accession>
<dbReference type="InterPro" id="IPR015391">
    <property type="entry name" value="SurA_N"/>
</dbReference>
<dbReference type="GO" id="GO:0003755">
    <property type="term" value="F:peptidyl-prolyl cis-trans isomerase activity"/>
    <property type="evidence" value="ECO:0007669"/>
    <property type="project" value="UniProtKB-UniRule"/>
</dbReference>
<evidence type="ECO:0000259" key="8">
    <source>
        <dbReference type="PROSITE" id="PS50198"/>
    </source>
</evidence>
<dbReference type="PANTHER" id="PTHR47637">
    <property type="entry name" value="CHAPERONE SURA"/>
    <property type="match status" value="1"/>
</dbReference>
<dbReference type="SUPFAM" id="SSF54534">
    <property type="entry name" value="FKBP-like"/>
    <property type="match status" value="2"/>
</dbReference>
<dbReference type="InterPro" id="IPR023034">
    <property type="entry name" value="PPIase_SurA"/>
</dbReference>
<dbReference type="Proteomes" id="UP000321903">
    <property type="component" value="Unassembled WGS sequence"/>
</dbReference>
<comment type="function">
    <text evidence="7">Chaperone involved in the correct folding and assembly of outer membrane proteins. Recognizes specific patterns of aromatic residues and the orientation of their side chains, which are found more frequently in integral outer membrane proteins. May act in both early periplasmic and late outer membrane-associated steps of protein maturation.</text>
</comment>